<keyword evidence="8" id="KW-1015">Disulfide bond</keyword>
<protein>
    <recommendedName>
        <fullName evidence="14">T9SS type A sorting domain-containing protein</fullName>
    </recommendedName>
</protein>
<evidence type="ECO:0000256" key="6">
    <source>
        <dbReference type="ARBA" id="ARBA00022833"/>
    </source>
</evidence>
<feature type="chain" id="PRO_5045949097" description="T9SS type A sorting domain-containing protein" evidence="9">
    <location>
        <begin position="23"/>
        <end position="684"/>
    </location>
</feature>
<name>A0ABQ1JIQ5_9FLAO</name>
<reference evidence="13" key="1">
    <citation type="journal article" date="2019" name="Int. J. Syst. Evol. Microbiol.">
        <title>The Global Catalogue of Microorganisms (GCM) 10K type strain sequencing project: providing services to taxonomists for standard genome sequencing and annotation.</title>
        <authorList>
            <consortium name="The Broad Institute Genomics Platform"/>
            <consortium name="The Broad Institute Genome Sequencing Center for Infectious Disease"/>
            <person name="Wu L."/>
            <person name="Ma J."/>
        </authorList>
    </citation>
    <scope>NUCLEOTIDE SEQUENCE [LARGE SCALE GENOMIC DNA]</scope>
    <source>
        <strain evidence="13">CGMCC 1.15461</strain>
    </source>
</reference>
<evidence type="ECO:0000256" key="9">
    <source>
        <dbReference type="SAM" id="SignalP"/>
    </source>
</evidence>
<evidence type="ECO:0000256" key="8">
    <source>
        <dbReference type="ARBA" id="ARBA00023157"/>
    </source>
</evidence>
<evidence type="ECO:0000256" key="3">
    <source>
        <dbReference type="ARBA" id="ARBA00022723"/>
    </source>
</evidence>
<gene>
    <name evidence="12" type="ORF">GCM10007424_06770</name>
</gene>
<dbReference type="Pfam" id="PF05572">
    <property type="entry name" value="Peptidase_M43"/>
    <property type="match status" value="1"/>
</dbReference>
<evidence type="ECO:0000256" key="7">
    <source>
        <dbReference type="ARBA" id="ARBA00023049"/>
    </source>
</evidence>
<keyword evidence="7" id="KW-0482">Metalloprotease</keyword>
<keyword evidence="5" id="KW-0378">Hydrolase</keyword>
<evidence type="ECO:0000256" key="2">
    <source>
        <dbReference type="ARBA" id="ARBA00022670"/>
    </source>
</evidence>
<dbReference type="EMBL" id="BMJE01000002">
    <property type="protein sequence ID" value="GGB69443.1"/>
    <property type="molecule type" value="Genomic_DNA"/>
</dbReference>
<dbReference type="InterPro" id="IPR008754">
    <property type="entry name" value="Peptidase_M43"/>
</dbReference>
<evidence type="ECO:0000256" key="1">
    <source>
        <dbReference type="ARBA" id="ARBA00008721"/>
    </source>
</evidence>
<evidence type="ECO:0000256" key="4">
    <source>
        <dbReference type="ARBA" id="ARBA00022729"/>
    </source>
</evidence>
<feature type="domain" description="Secretion system C-terminal sorting" evidence="11">
    <location>
        <begin position="611"/>
        <end position="678"/>
    </location>
</feature>
<dbReference type="PANTHER" id="PTHR47466">
    <property type="match status" value="1"/>
</dbReference>
<evidence type="ECO:0000259" key="11">
    <source>
        <dbReference type="Pfam" id="PF18962"/>
    </source>
</evidence>
<dbReference type="Gene3D" id="3.40.390.10">
    <property type="entry name" value="Collagenase (Catalytic Domain)"/>
    <property type="match status" value="1"/>
</dbReference>
<dbReference type="InterPro" id="IPR024079">
    <property type="entry name" value="MetalloPept_cat_dom_sf"/>
</dbReference>
<feature type="domain" description="Peptidase M43 pregnancy-associated plasma-A" evidence="10">
    <location>
        <begin position="267"/>
        <end position="356"/>
    </location>
</feature>
<dbReference type="InterPro" id="IPR026444">
    <property type="entry name" value="Secre_tail"/>
</dbReference>
<dbReference type="Pfam" id="PF18962">
    <property type="entry name" value="Por_Secre_tail"/>
    <property type="match status" value="1"/>
</dbReference>
<feature type="signal peptide" evidence="9">
    <location>
        <begin position="1"/>
        <end position="22"/>
    </location>
</feature>
<evidence type="ECO:0000313" key="12">
    <source>
        <dbReference type="EMBL" id="GGB69443.1"/>
    </source>
</evidence>
<evidence type="ECO:0000256" key="5">
    <source>
        <dbReference type="ARBA" id="ARBA00022801"/>
    </source>
</evidence>
<keyword evidence="6" id="KW-0862">Zinc</keyword>
<keyword evidence="2" id="KW-0645">Protease</keyword>
<dbReference type="PANTHER" id="PTHR47466:SF1">
    <property type="entry name" value="METALLOPROTEASE MEP1 (AFU_ORTHOLOGUE AFUA_1G07730)-RELATED"/>
    <property type="match status" value="1"/>
</dbReference>
<dbReference type="RefSeq" id="WP_188619845.1">
    <property type="nucleotide sequence ID" value="NZ_BMJE01000002.1"/>
</dbReference>
<keyword evidence="13" id="KW-1185">Reference proteome</keyword>
<evidence type="ECO:0000313" key="13">
    <source>
        <dbReference type="Proteomes" id="UP000615760"/>
    </source>
</evidence>
<comment type="caution">
    <text evidence="12">The sequence shown here is derived from an EMBL/GenBank/DDBJ whole genome shotgun (WGS) entry which is preliminary data.</text>
</comment>
<dbReference type="Proteomes" id="UP000615760">
    <property type="component" value="Unassembled WGS sequence"/>
</dbReference>
<sequence length="684" mass="74611">MKKFTLKVALLLTATFALSANAQEKTPVKGRVFGQNLTQEIHKCGTTEYEALLRQKNSKRSTTEEFEQWLAPKVNAIKAQTVAMGNTPFSTNEVVTIPVVVHVIHNGSPLGVDENISDEQVLSQITVLNQDFRKMMDTPGYNENPVGADMEIEFCIAQRDPNGIATSGIIRYNMGDGNGWQMEDIEANVKPQTQWDPTQYLNIWVVDYAYVFGGELAGYAQFPTQSGLPGIDGTGQATAANTDGVVIGHLHMGSREIYPQGTYDDVSGKDEGRTATHEVGHFFGLRHIWGDGDCSADDYCDDTPVAAGANQGCTVGTDSCPQSPGEDMIENYMDYTVDDCQNVFTQDQKARMQAVLLNSPRRASLITSLGCQPGIVPELDGALNINELNNDCSDTFVASMVLRNQGSTTITSAVITYNIDGENDAVYNWEGNLETNEETIITLDEITVESGEHSFNGALTSVNGTTDEISSNDTFTRDFTIVAFYNTTQIIVNVMTDDYGDETIWALLDSNEDPIFSNIDIENPWNSDFYNDNQLYTETIDVDPDQCYYFAMLDLGGDGICCEYGNGYFSVTTIDGDIIAEGGTFTDQVMVPFGVTSTAGVNNFATSNIVLYPNPANTSVNISIPQGKVLPENYTVYNNLGQVIANGTITTNNTTINISGFANGVYFVKVNGGSTTETLQFVKQ</sequence>
<proteinExistence type="inferred from homology"/>
<keyword evidence="4 9" id="KW-0732">Signal</keyword>
<organism evidence="12 13">
    <name type="scientific">Flavobacterium suaedae</name>
    <dbReference type="NCBI Taxonomy" id="1767027"/>
    <lineage>
        <taxon>Bacteria</taxon>
        <taxon>Pseudomonadati</taxon>
        <taxon>Bacteroidota</taxon>
        <taxon>Flavobacteriia</taxon>
        <taxon>Flavobacteriales</taxon>
        <taxon>Flavobacteriaceae</taxon>
        <taxon>Flavobacterium</taxon>
    </lineage>
</organism>
<dbReference type="CDD" id="cd04275">
    <property type="entry name" value="ZnMc_pappalysin_like"/>
    <property type="match status" value="1"/>
</dbReference>
<accession>A0ABQ1JIQ5</accession>
<keyword evidence="3" id="KW-0479">Metal-binding</keyword>
<evidence type="ECO:0000259" key="10">
    <source>
        <dbReference type="Pfam" id="PF05572"/>
    </source>
</evidence>
<dbReference type="NCBIfam" id="TIGR04183">
    <property type="entry name" value="Por_Secre_tail"/>
    <property type="match status" value="1"/>
</dbReference>
<evidence type="ECO:0008006" key="14">
    <source>
        <dbReference type="Google" id="ProtNLM"/>
    </source>
</evidence>
<dbReference type="SUPFAM" id="SSF55486">
    <property type="entry name" value="Metalloproteases ('zincins'), catalytic domain"/>
    <property type="match status" value="1"/>
</dbReference>
<comment type="similarity">
    <text evidence="1">Belongs to the peptidase M43B family.</text>
</comment>